<name>A0A0D8XJ29_DICVI</name>
<protein>
    <submittedName>
        <fullName evidence="1">Uncharacterized protein</fullName>
    </submittedName>
</protein>
<sequence>MSYCSQSPIKKKRSVLATCKMKSRNVTEQQHPSALSVHDVQNPNEIPEAFYTQQNHPRFYTRNLERIRTKKGKTTCIGVIAKSLKLEVLKWEQMCSLEITEYGEDRYLKEETEIDSLLRFIRTSKTTVKSKTGKMENKGVVYHIDELPLSAYFLSIIGRFALKFGVLRDVERFRRIIYPYLLLNKSFIVFDLTTRDSSWFFSPKRVFSSYFINDLNITELEFYPVSSTFMRKGDMCRAINTIHYSLMCTRDNFSVPPIFEVASYDELFHMLGVLLYAKRNDFPSNLDLQSTVREELQRPPFTRDINDVLDMSKVSPDIASSSSLRILSFSLCM</sequence>
<dbReference type="EMBL" id="KN716458">
    <property type="protein sequence ID" value="KJH44640.1"/>
    <property type="molecule type" value="Genomic_DNA"/>
</dbReference>
<dbReference type="OrthoDB" id="10265971at2759"/>
<organism evidence="1 2">
    <name type="scientific">Dictyocaulus viviparus</name>
    <name type="common">Bovine lungworm</name>
    <dbReference type="NCBI Taxonomy" id="29172"/>
    <lineage>
        <taxon>Eukaryota</taxon>
        <taxon>Metazoa</taxon>
        <taxon>Ecdysozoa</taxon>
        <taxon>Nematoda</taxon>
        <taxon>Chromadorea</taxon>
        <taxon>Rhabditida</taxon>
        <taxon>Rhabditina</taxon>
        <taxon>Rhabditomorpha</taxon>
        <taxon>Strongyloidea</taxon>
        <taxon>Metastrongylidae</taxon>
        <taxon>Dictyocaulus</taxon>
    </lineage>
</organism>
<reference evidence="1 2" key="1">
    <citation type="submission" date="2013-11" db="EMBL/GenBank/DDBJ databases">
        <title>Draft genome of the bovine lungworm Dictyocaulus viviparus.</title>
        <authorList>
            <person name="Mitreva M."/>
        </authorList>
    </citation>
    <scope>NUCLEOTIDE SEQUENCE [LARGE SCALE GENOMIC DNA]</scope>
    <source>
        <strain evidence="1 2">HannoverDv2000</strain>
    </source>
</reference>
<dbReference type="AlphaFoldDB" id="A0A0D8XJ29"/>
<proteinExistence type="predicted"/>
<dbReference type="Proteomes" id="UP000053766">
    <property type="component" value="Unassembled WGS sequence"/>
</dbReference>
<gene>
    <name evidence="1" type="ORF">DICVIV_09328</name>
</gene>
<keyword evidence="2" id="KW-1185">Reference proteome</keyword>
<reference evidence="2" key="2">
    <citation type="journal article" date="2016" name="Sci. Rep.">
        <title>Dictyocaulus viviparus genome, variome and transcriptome elucidate lungworm biology and support future intervention.</title>
        <authorList>
            <person name="McNulty S.N."/>
            <person name="Strube C."/>
            <person name="Rosa B.A."/>
            <person name="Martin J.C."/>
            <person name="Tyagi R."/>
            <person name="Choi Y.J."/>
            <person name="Wang Q."/>
            <person name="Hallsworth Pepin K."/>
            <person name="Zhang X."/>
            <person name="Ozersky P."/>
            <person name="Wilson R.K."/>
            <person name="Sternberg P.W."/>
            <person name="Gasser R.B."/>
            <person name="Mitreva M."/>
        </authorList>
    </citation>
    <scope>NUCLEOTIDE SEQUENCE [LARGE SCALE GENOMIC DNA]</scope>
    <source>
        <strain evidence="2">HannoverDv2000</strain>
    </source>
</reference>
<accession>A0A0D8XJ29</accession>
<evidence type="ECO:0000313" key="2">
    <source>
        <dbReference type="Proteomes" id="UP000053766"/>
    </source>
</evidence>
<dbReference type="STRING" id="29172.A0A0D8XJ29"/>
<evidence type="ECO:0000313" key="1">
    <source>
        <dbReference type="EMBL" id="KJH44640.1"/>
    </source>
</evidence>